<feature type="transmembrane region" description="Helical" evidence="1">
    <location>
        <begin position="184"/>
        <end position="201"/>
    </location>
</feature>
<feature type="transmembrane region" description="Helical" evidence="1">
    <location>
        <begin position="68"/>
        <end position="92"/>
    </location>
</feature>
<keyword evidence="3" id="KW-1185">Reference proteome</keyword>
<feature type="transmembrane region" description="Helical" evidence="1">
    <location>
        <begin position="602"/>
        <end position="620"/>
    </location>
</feature>
<feature type="transmembrane region" description="Helical" evidence="1">
    <location>
        <begin position="660"/>
        <end position="680"/>
    </location>
</feature>
<dbReference type="Pfam" id="PF07556">
    <property type="entry name" value="DUF1538"/>
    <property type="match status" value="2"/>
</dbReference>
<feature type="transmembrane region" description="Helical" evidence="1">
    <location>
        <begin position="390"/>
        <end position="410"/>
    </location>
</feature>
<reference evidence="2 3" key="1">
    <citation type="submission" date="2019-02" db="EMBL/GenBank/DDBJ databases">
        <title>Complete Genome Sequence and Methylome Analysis of free living Spirochaetas.</title>
        <authorList>
            <person name="Fomenkov A."/>
            <person name="Dubinina G."/>
            <person name="Leshcheva N."/>
            <person name="Mikheeva N."/>
            <person name="Grabovich M."/>
            <person name="Vincze T."/>
            <person name="Roberts R.J."/>
        </authorList>
    </citation>
    <scope>NUCLEOTIDE SEQUENCE [LARGE SCALE GENOMIC DNA]</scope>
    <source>
        <strain evidence="2 3">K2</strain>
    </source>
</reference>
<accession>A0A5C1QJ17</accession>
<evidence type="ECO:0000256" key="1">
    <source>
        <dbReference type="SAM" id="Phobius"/>
    </source>
</evidence>
<keyword evidence="1" id="KW-0472">Membrane</keyword>
<dbReference type="OrthoDB" id="9805989at2"/>
<evidence type="ECO:0000313" key="3">
    <source>
        <dbReference type="Proteomes" id="UP000324209"/>
    </source>
</evidence>
<protein>
    <submittedName>
        <fullName evidence="2">DUF1538 domain-containing protein</fullName>
    </submittedName>
</protein>
<feature type="transmembrane region" description="Helical" evidence="1">
    <location>
        <begin position="576"/>
        <end position="596"/>
    </location>
</feature>
<feature type="transmembrane region" description="Helical" evidence="1">
    <location>
        <begin position="143"/>
        <end position="172"/>
    </location>
</feature>
<dbReference type="EMBL" id="CP036150">
    <property type="protein sequence ID" value="QEN06476.1"/>
    <property type="molecule type" value="Genomic_DNA"/>
</dbReference>
<organism evidence="2 3">
    <name type="scientific">Oceanispirochaeta crateris</name>
    <dbReference type="NCBI Taxonomy" id="2518645"/>
    <lineage>
        <taxon>Bacteria</taxon>
        <taxon>Pseudomonadati</taxon>
        <taxon>Spirochaetota</taxon>
        <taxon>Spirochaetia</taxon>
        <taxon>Spirochaetales</taxon>
        <taxon>Spirochaetaceae</taxon>
        <taxon>Oceanispirochaeta</taxon>
    </lineage>
</organism>
<feature type="transmembrane region" description="Helical" evidence="1">
    <location>
        <begin position="535"/>
        <end position="556"/>
    </location>
</feature>
<feature type="transmembrane region" description="Helical" evidence="1">
    <location>
        <begin position="252"/>
        <end position="274"/>
    </location>
</feature>
<gene>
    <name evidence="2" type="ORF">EXM22_00150</name>
</gene>
<keyword evidence="1" id="KW-0812">Transmembrane</keyword>
<proteinExistence type="predicted"/>
<dbReference type="KEGG" id="ock:EXM22_00150"/>
<dbReference type="AlphaFoldDB" id="A0A5C1QJ17"/>
<dbReference type="InterPro" id="IPR011435">
    <property type="entry name" value="UmpAB"/>
</dbReference>
<feature type="transmembrane region" description="Helical" evidence="1">
    <location>
        <begin position="422"/>
        <end position="442"/>
    </location>
</feature>
<feature type="transmembrane region" description="Helical" evidence="1">
    <location>
        <begin position="39"/>
        <end position="56"/>
    </location>
</feature>
<dbReference type="RefSeq" id="WP_149484559.1">
    <property type="nucleotide sequence ID" value="NZ_CP036150.1"/>
</dbReference>
<feature type="transmembrane region" description="Helical" evidence="1">
    <location>
        <begin position="632"/>
        <end position="654"/>
    </location>
</feature>
<sequence length="701" mass="75784">MVKGYKKEKAASRPVIKMPPRAAFSMISNYIGRKISEQARALAFIVAYLLVFQLLVVRSPEAFSLQNLLGIIMVVLGLAFFMEGLALGLMPLGEYVGLKLPVKVRLYQIIFFGLIVGFISTLAEPAISTLRSAGRGVTPWENPLLYSLLGIYQEGFIASVGGGVALAVALSLYRYHKGISLKPFILISVPILLALTLLFSLNPQLRAVIGLAWDTGAVTTGPVTVPLVLALGIGVSRASGDRQGSTGGFGSIAMASLLPILGVMIFSLALFFTLPSEMEEAEFFSIENRTDAVKMLEGEKALESFAFEKGTQEARAAFYGNEEEYIAALKELSDGDKNQILSEMSPDIWWALRASESEKKVLGISTENIVPDAVQIPTTISEVIKNETTMAIRAIIPLIGILLAVVLLILREYPRHIDEFILGIVITILGMILLTTGLRYGLVPLGDTVGQQLPRVYEAQENEKIIEIPNFDLSLIQKAVDTDGNKSEIFAFMNASGEIQHVPFISRQYNKQSGVYTHVRRTPILFTGRMTKMGMIFVLLFAFGLGYGSTLAEPALNALGKNVEEITVGTVSKTGVIRAVSIGVGLGLMIGVLRIIYNIPMAWLLIPAYLLLILLTIFSSKEFTGIAWDSGGVTTGPITVPLVLSLGLGIGGAMGKADGFGILALASVFPILSVQIYGFMLSLKRNKSMAAVEQESTNESK</sequence>
<evidence type="ECO:0000313" key="2">
    <source>
        <dbReference type="EMBL" id="QEN06476.1"/>
    </source>
</evidence>
<keyword evidence="1" id="KW-1133">Transmembrane helix</keyword>
<name>A0A5C1QJ17_9SPIO</name>
<feature type="transmembrane region" description="Helical" evidence="1">
    <location>
        <begin position="104"/>
        <end position="123"/>
    </location>
</feature>
<dbReference type="Proteomes" id="UP000324209">
    <property type="component" value="Chromosome"/>
</dbReference>